<dbReference type="PANTHER" id="PTHR46386:SF7">
    <property type="entry name" value="SP110 NUCLEAR BODY PROTEIN"/>
    <property type="match status" value="1"/>
</dbReference>
<feature type="compositionally biased region" description="Basic and acidic residues" evidence="2">
    <location>
        <begin position="251"/>
        <end position="265"/>
    </location>
</feature>
<dbReference type="GO" id="GO:0000981">
    <property type="term" value="F:DNA-binding transcription factor activity, RNA polymerase II-specific"/>
    <property type="evidence" value="ECO:0007669"/>
    <property type="project" value="TreeGrafter"/>
</dbReference>
<feature type="compositionally biased region" description="Polar residues" evidence="2">
    <location>
        <begin position="362"/>
        <end position="376"/>
    </location>
</feature>
<evidence type="ECO:0000259" key="4">
    <source>
        <dbReference type="PROSITE" id="PS51414"/>
    </source>
</evidence>
<dbReference type="Pfam" id="PF01342">
    <property type="entry name" value="SAND"/>
    <property type="match status" value="1"/>
</dbReference>
<reference evidence="5" key="2">
    <citation type="submission" date="2025-08" db="UniProtKB">
        <authorList>
            <consortium name="Ensembl"/>
        </authorList>
    </citation>
    <scope>IDENTIFICATION</scope>
</reference>
<feature type="compositionally biased region" description="Polar residues" evidence="2">
    <location>
        <begin position="391"/>
        <end position="403"/>
    </location>
</feature>
<keyword evidence="6" id="KW-1185">Reference proteome</keyword>
<dbReference type="InterPro" id="IPR000770">
    <property type="entry name" value="SAND_dom"/>
</dbReference>
<dbReference type="SUPFAM" id="SSF63763">
    <property type="entry name" value="SAND domain-like"/>
    <property type="match status" value="1"/>
</dbReference>
<evidence type="ECO:0000313" key="5">
    <source>
        <dbReference type="Ensembl" id="ENSMICP00000014302.3"/>
    </source>
</evidence>
<dbReference type="PANTHER" id="PTHR46386">
    <property type="entry name" value="NUCLEAR BODY PROTEIN SP140"/>
    <property type="match status" value="1"/>
</dbReference>
<gene>
    <name evidence="5" type="primary">SP110</name>
</gene>
<accession>A0A8C5V3W2</accession>
<feature type="compositionally biased region" description="Polar residues" evidence="2">
    <location>
        <begin position="220"/>
        <end position="229"/>
    </location>
</feature>
<evidence type="ECO:0000259" key="3">
    <source>
        <dbReference type="PROSITE" id="PS50864"/>
    </source>
</evidence>
<proteinExistence type="predicted"/>
<feature type="compositionally biased region" description="Pro residues" evidence="2">
    <location>
        <begin position="136"/>
        <end position="147"/>
    </location>
</feature>
<dbReference type="GO" id="GO:0003677">
    <property type="term" value="F:DNA binding"/>
    <property type="evidence" value="ECO:0007669"/>
    <property type="project" value="InterPro"/>
</dbReference>
<reference evidence="5" key="1">
    <citation type="submission" date="2016-12" db="EMBL/GenBank/DDBJ databases">
        <title>Mouse lemur reference genome and diversity panel.</title>
        <authorList>
            <person name="Harris R."/>
            <person name="Larsen P."/>
            <person name="Liu Y."/>
            <person name="Hughes D.S."/>
            <person name="Murali S."/>
            <person name="Raveendran M."/>
            <person name="Korchina V."/>
            <person name="Wang M."/>
            <person name="Jhangiani S."/>
            <person name="Bandaranaike D."/>
            <person name="Bellair M."/>
            <person name="Blankenburg K."/>
            <person name="Chao H."/>
            <person name="Dahdouli M."/>
            <person name="Dinh H."/>
            <person name="Doddapaneni H."/>
            <person name="English A."/>
            <person name="Firestine M."/>
            <person name="Gnanaolivu R."/>
            <person name="Gross S."/>
            <person name="Hernandez B."/>
            <person name="Javaid M."/>
            <person name="Jayaseelan J."/>
            <person name="Jones J."/>
            <person name="Khan Z."/>
            <person name="Kovar C."/>
            <person name="Kurapati P."/>
            <person name="Le B."/>
            <person name="Lee S."/>
            <person name="Li M."/>
            <person name="Mathew T."/>
            <person name="Narasimhan A."/>
            <person name="Ngo D."/>
            <person name="Nguyen L."/>
            <person name="Okwuonu G."/>
            <person name="Ongeri F."/>
            <person name="Osuji N."/>
            <person name="Pu L.-L."/>
            <person name="Puazo M."/>
            <person name="Quiroz J."/>
            <person name="Raj R."/>
            <person name="Rajbhandari K."/>
            <person name="Reid J.G."/>
            <person name="Santibanez J."/>
            <person name="Sexton D."/>
            <person name="Skinner E."/>
            <person name="Vee V."/>
            <person name="Weissenberger G."/>
            <person name="Wu Y."/>
            <person name="Xin Y."/>
            <person name="Han Y."/>
            <person name="Campbell C."/>
            <person name="Brown A."/>
            <person name="Sullivan B."/>
            <person name="Shelton J."/>
            <person name="Brown S."/>
            <person name="Dudchenko O."/>
            <person name="Machol I."/>
            <person name="Durand N."/>
            <person name="Shamim M."/>
            <person name="Lieberman A."/>
            <person name="Muzny D.M."/>
            <person name="Richards S."/>
            <person name="Yoder A."/>
            <person name="Worley K.C."/>
            <person name="Rogers J."/>
            <person name="Gibbs R.A."/>
        </authorList>
    </citation>
    <scope>NUCLEOTIDE SEQUENCE [LARGE SCALE GENOMIC DNA]</scope>
</reference>
<dbReference type="InterPro" id="IPR010919">
    <property type="entry name" value="SAND-like_dom_sf"/>
</dbReference>
<dbReference type="Ensembl" id="ENSMICT00000015698.3">
    <property type="protein sequence ID" value="ENSMICP00000014302.3"/>
    <property type="gene ID" value="ENSMICG00000015664.3"/>
</dbReference>
<feature type="compositionally biased region" description="Basic residues" evidence="2">
    <location>
        <begin position="272"/>
        <end position="302"/>
    </location>
</feature>
<organism evidence="5 6">
    <name type="scientific">Microcebus murinus</name>
    <name type="common">Gray mouse lemur</name>
    <name type="synonym">Lemur murinus</name>
    <dbReference type="NCBI Taxonomy" id="30608"/>
    <lineage>
        <taxon>Eukaryota</taxon>
        <taxon>Metazoa</taxon>
        <taxon>Chordata</taxon>
        <taxon>Craniata</taxon>
        <taxon>Vertebrata</taxon>
        <taxon>Euteleostomi</taxon>
        <taxon>Mammalia</taxon>
        <taxon>Eutheria</taxon>
        <taxon>Euarchontoglires</taxon>
        <taxon>Primates</taxon>
        <taxon>Strepsirrhini</taxon>
        <taxon>Lemuriformes</taxon>
        <taxon>Cheirogaleidae</taxon>
        <taxon>Microcebus</taxon>
    </lineage>
</organism>
<dbReference type="Pfam" id="PF03172">
    <property type="entry name" value="HSR"/>
    <property type="match status" value="1"/>
</dbReference>
<dbReference type="PROSITE" id="PS51414">
    <property type="entry name" value="HSR"/>
    <property type="match status" value="1"/>
</dbReference>
<dbReference type="GeneTree" id="ENSGT00940000155124"/>
<dbReference type="PROSITE" id="PS50864">
    <property type="entry name" value="SAND"/>
    <property type="match status" value="1"/>
</dbReference>
<evidence type="ECO:0000256" key="2">
    <source>
        <dbReference type="SAM" id="MobiDB-lite"/>
    </source>
</evidence>
<feature type="domain" description="HSR" evidence="4">
    <location>
        <begin position="1"/>
        <end position="108"/>
    </location>
</feature>
<dbReference type="Proteomes" id="UP000694394">
    <property type="component" value="Chromosome 8"/>
</dbReference>
<sequence>MFTVPRALEEALFQHFIYQKMEIAYAIHKPFPFLESLRDKSFITNRMYKESLEACSNLVPISRVVHNILTKLEKTFSLPLLVTLFSEINLREYPNLKTIFKSFKITNSYGQWSRATPSLLEVPPGPAEGRSLQPLPLLPPPPPPPRSCPHCVSRGSEPGASSQQSHETPGGPPSSSDPAVSLPGLMQEGRRTAVTHDNLTSKMNEQEDSRKMPSPAPDTVQVSSDNLTPQIKDEEDPQEMPRAPSGPTPVVRDESLERNDPKEPQEVFITPSKKKGNKRKRSIWSTPKKRHQKKKLPRGKMRGQKEEKLQVVDQMAQRKDNSTCNLKVVTRAQKTRTKCAQTSRSKEITDGTSEMNKRKKSQATPSTPPTVTQGATSPGHGIQEKLPVAGQVTQRKTNNSTYNSKIMTRAQKARLNGKRKKGICSSLKIRLQKNIGWREKPKEDAMDFQCPNLPVTCGKEKGMLHVERMKLGPSKKCIQNEEGVRLTAKEFEIKGKGRNTEDWKQSVRCRRKSLRQMLKRGQRVCCGTCPQVFHDHIPPAEAK</sequence>
<feature type="region of interest" description="Disordered" evidence="2">
    <location>
        <begin position="120"/>
        <end position="183"/>
    </location>
</feature>
<feature type="domain" description="SAND" evidence="3">
    <location>
        <begin position="443"/>
        <end position="524"/>
    </location>
</feature>
<evidence type="ECO:0000313" key="6">
    <source>
        <dbReference type="Proteomes" id="UP000694394"/>
    </source>
</evidence>
<reference evidence="5" key="3">
    <citation type="submission" date="2025-09" db="UniProtKB">
        <authorList>
            <consortium name="Ensembl"/>
        </authorList>
    </citation>
    <scope>IDENTIFICATION</scope>
</reference>
<protein>
    <submittedName>
        <fullName evidence="5">SP110 nuclear body protein</fullName>
    </submittedName>
</protein>
<dbReference type="EMBL" id="ABDC03010681">
    <property type="status" value="NOT_ANNOTATED_CDS"/>
    <property type="molecule type" value="Genomic_DNA"/>
</dbReference>
<dbReference type="AlphaFoldDB" id="A0A8C5V3W2"/>
<name>A0A8C5V3W2_MICMU</name>
<feature type="compositionally biased region" description="Polar residues" evidence="2">
    <location>
        <begin position="159"/>
        <end position="178"/>
    </location>
</feature>
<keyword evidence="1" id="KW-0597">Phosphoprotein</keyword>
<dbReference type="SMART" id="SM00258">
    <property type="entry name" value="SAND"/>
    <property type="match status" value="1"/>
</dbReference>
<feature type="region of interest" description="Disordered" evidence="2">
    <location>
        <begin position="333"/>
        <end position="403"/>
    </location>
</feature>
<dbReference type="InterPro" id="IPR043563">
    <property type="entry name" value="Sp110/Sp140/Sp140L-like"/>
</dbReference>
<dbReference type="Gene3D" id="3.10.390.10">
    <property type="entry name" value="SAND domain-like"/>
    <property type="match status" value="1"/>
</dbReference>
<dbReference type="InterPro" id="IPR004865">
    <property type="entry name" value="HSR_dom"/>
</dbReference>
<feature type="region of interest" description="Disordered" evidence="2">
    <location>
        <begin position="196"/>
        <end position="308"/>
    </location>
</feature>
<dbReference type="GO" id="GO:0005634">
    <property type="term" value="C:nucleus"/>
    <property type="evidence" value="ECO:0007669"/>
    <property type="project" value="InterPro"/>
</dbReference>
<evidence type="ECO:0000256" key="1">
    <source>
        <dbReference type="ARBA" id="ARBA00022553"/>
    </source>
</evidence>